<dbReference type="NCBIfam" id="TIGR00277">
    <property type="entry name" value="HDIG"/>
    <property type="match status" value="1"/>
</dbReference>
<dbReference type="AlphaFoldDB" id="A0A0G3BHX8"/>
<evidence type="ECO:0000313" key="3">
    <source>
        <dbReference type="EMBL" id="AKJ28957.1"/>
    </source>
</evidence>
<dbReference type="InterPro" id="IPR006675">
    <property type="entry name" value="HDIG_dom"/>
</dbReference>
<dbReference type="InterPro" id="IPR006674">
    <property type="entry name" value="HD_domain"/>
</dbReference>
<dbReference type="InterPro" id="IPR052020">
    <property type="entry name" value="Cyclic_di-GMP/3'3'-cGAMP_PDE"/>
</dbReference>
<dbReference type="OrthoDB" id="9774747at2"/>
<sequence length="431" mass="47000">MKNNNAPASAIHVHQLKVGMHVHLDVGWMDHPFARSSFKIASAAQIEAIRGMGLEQVRWDPLRSEPGVVPEPLPAPAPAAHPVAVVIDQEAAAREARRDLMAAQQASLARCEREFAQAGRVHRQVFEQVQAQPEQAGRASVQLIDGFLGHVTDSRDTCLRLLGETSGERSSSHPVNVAVIAMLLGKAIGLSGEELHELGVGAMLHDIGKVALPERVRCRDDRHSHADVQFYQEHVAHGIDLARKMKLSLGAALVIAQHHEHVDGTGFPQRLTGDRISKAARIVALANCFDNLCNPHNPIKALTPHEALSLMFAQMKARFDAVMLGAFIKMMGVYPPGSVVQLTDDRYAMVVSVNAARPLKPRVIVHEPGVPREEALIVDLEDQAGLGIRRSLKPAQLPKDSLDYLSPRERVCYFFEGGSPVRDEATEGMAA</sequence>
<keyword evidence="4" id="KW-1185">Reference proteome</keyword>
<reference evidence="3 4" key="1">
    <citation type="submission" date="2015-05" db="EMBL/GenBank/DDBJ databases">
        <authorList>
            <person name="Tang B."/>
            <person name="Yu Y."/>
        </authorList>
    </citation>
    <scope>NUCLEOTIDE SEQUENCE [LARGE SCALE GENOMIC DNA]</scope>
    <source>
        <strain evidence="3 4">DSM 7029</strain>
    </source>
</reference>
<name>A0A0G3BHX8_9BURK</name>
<feature type="domain" description="HD-GYP" evidence="2">
    <location>
        <begin position="148"/>
        <end position="343"/>
    </location>
</feature>
<evidence type="ECO:0000259" key="1">
    <source>
        <dbReference type="PROSITE" id="PS51831"/>
    </source>
</evidence>
<proteinExistence type="predicted"/>
<dbReference type="PROSITE" id="PS51831">
    <property type="entry name" value="HD"/>
    <property type="match status" value="1"/>
</dbReference>
<dbReference type="PANTHER" id="PTHR45228">
    <property type="entry name" value="CYCLIC DI-GMP PHOSPHODIESTERASE TM_0186-RELATED"/>
    <property type="match status" value="1"/>
</dbReference>
<dbReference type="PANTHER" id="PTHR45228:SF4">
    <property type="entry name" value="LIPOPROTEIN"/>
    <property type="match status" value="1"/>
</dbReference>
<dbReference type="CDD" id="cd00077">
    <property type="entry name" value="HDc"/>
    <property type="match status" value="1"/>
</dbReference>
<dbReference type="PATRIC" id="fig|413882.6.peg.2373"/>
<feature type="domain" description="HD" evidence="1">
    <location>
        <begin position="170"/>
        <end position="292"/>
    </location>
</feature>
<dbReference type="KEGG" id="pbh:AAW51_2266"/>
<organism evidence="3 4">
    <name type="scientific">Caldimonas brevitalea</name>
    <dbReference type="NCBI Taxonomy" id="413882"/>
    <lineage>
        <taxon>Bacteria</taxon>
        <taxon>Pseudomonadati</taxon>
        <taxon>Pseudomonadota</taxon>
        <taxon>Betaproteobacteria</taxon>
        <taxon>Burkholderiales</taxon>
        <taxon>Sphaerotilaceae</taxon>
        <taxon>Caldimonas</taxon>
    </lineage>
</organism>
<evidence type="ECO:0000259" key="2">
    <source>
        <dbReference type="PROSITE" id="PS51832"/>
    </source>
</evidence>
<dbReference type="GO" id="GO:0008081">
    <property type="term" value="F:phosphoric diester hydrolase activity"/>
    <property type="evidence" value="ECO:0007669"/>
    <property type="project" value="UniProtKB-ARBA"/>
</dbReference>
<dbReference type="SUPFAM" id="SSF109604">
    <property type="entry name" value="HD-domain/PDEase-like"/>
    <property type="match status" value="1"/>
</dbReference>
<dbReference type="RefSeq" id="WP_047194709.1">
    <property type="nucleotide sequence ID" value="NZ_CP011371.1"/>
</dbReference>
<dbReference type="SMART" id="SM00471">
    <property type="entry name" value="HDc"/>
    <property type="match status" value="1"/>
</dbReference>
<dbReference type="STRING" id="413882.AAW51_2266"/>
<dbReference type="InterPro" id="IPR037522">
    <property type="entry name" value="HD_GYP_dom"/>
</dbReference>
<dbReference type="PROSITE" id="PS51832">
    <property type="entry name" value="HD_GYP"/>
    <property type="match status" value="1"/>
</dbReference>
<gene>
    <name evidence="3" type="ORF">AAW51_2266</name>
</gene>
<dbReference type="Proteomes" id="UP000035352">
    <property type="component" value="Chromosome"/>
</dbReference>
<dbReference type="Pfam" id="PF11871">
    <property type="entry name" value="DUF3391"/>
    <property type="match status" value="1"/>
</dbReference>
<accession>A0A0G3BHX8</accession>
<protein>
    <submittedName>
        <fullName evidence="3">Phosphohydrolase</fullName>
    </submittedName>
</protein>
<keyword evidence="3" id="KW-0378">Hydrolase</keyword>
<dbReference type="InterPro" id="IPR021812">
    <property type="entry name" value="DUF3391"/>
</dbReference>
<dbReference type="InterPro" id="IPR003607">
    <property type="entry name" value="HD/PDEase_dom"/>
</dbReference>
<evidence type="ECO:0000313" key="4">
    <source>
        <dbReference type="Proteomes" id="UP000035352"/>
    </source>
</evidence>
<dbReference type="Pfam" id="PF13487">
    <property type="entry name" value="HD_5"/>
    <property type="match status" value="1"/>
</dbReference>
<dbReference type="Gene3D" id="1.10.3210.10">
    <property type="entry name" value="Hypothetical protein af1432"/>
    <property type="match status" value="1"/>
</dbReference>
<dbReference type="EMBL" id="CP011371">
    <property type="protein sequence ID" value="AKJ28957.1"/>
    <property type="molecule type" value="Genomic_DNA"/>
</dbReference>